<dbReference type="PIRSF" id="PIRSF004749">
    <property type="entry name" value="Pep_def"/>
    <property type="match status" value="1"/>
</dbReference>
<comment type="caution">
    <text evidence="2">Lacks conserved residue(s) required for the propagation of feature annotation.</text>
</comment>
<dbReference type="PANTHER" id="PTHR10458">
    <property type="entry name" value="PEPTIDE DEFORMYLASE"/>
    <property type="match status" value="1"/>
</dbReference>
<accession>A0A0G1A2H3</accession>
<dbReference type="HAMAP" id="MF_00163">
    <property type="entry name" value="Pep_deformylase"/>
    <property type="match status" value="1"/>
</dbReference>
<dbReference type="CDD" id="cd00487">
    <property type="entry name" value="Pep_deformylase"/>
    <property type="match status" value="1"/>
</dbReference>
<name>A0A0G1A2H3_9BACT</name>
<reference evidence="3 4" key="1">
    <citation type="journal article" date="2015" name="Nature">
        <title>rRNA introns, odd ribosomes, and small enigmatic genomes across a large radiation of phyla.</title>
        <authorList>
            <person name="Brown C.T."/>
            <person name="Hug L.A."/>
            <person name="Thomas B.C."/>
            <person name="Sharon I."/>
            <person name="Castelle C.J."/>
            <person name="Singh A."/>
            <person name="Wilkins M.J."/>
            <person name="Williams K.H."/>
            <person name="Banfield J.F."/>
        </authorList>
    </citation>
    <scope>NUCLEOTIDE SEQUENCE [LARGE SCALE GENOMIC DNA]</scope>
</reference>
<dbReference type="Proteomes" id="UP000034371">
    <property type="component" value="Unassembled WGS sequence"/>
</dbReference>
<dbReference type="Pfam" id="PF01327">
    <property type="entry name" value="Pep_deformylase"/>
    <property type="match status" value="1"/>
</dbReference>
<dbReference type="NCBIfam" id="NF001159">
    <property type="entry name" value="PRK00150.1-3"/>
    <property type="match status" value="1"/>
</dbReference>
<dbReference type="NCBIfam" id="TIGR00079">
    <property type="entry name" value="pept_deformyl"/>
    <property type="match status" value="1"/>
</dbReference>
<dbReference type="EMBL" id="LCBY01000080">
    <property type="protein sequence ID" value="KKS19563.1"/>
    <property type="molecule type" value="Genomic_DNA"/>
</dbReference>
<feature type="active site" evidence="2">
    <location>
        <position position="140"/>
    </location>
</feature>
<gene>
    <name evidence="3" type="ORF">UU78_C0080G0002</name>
</gene>
<evidence type="ECO:0000313" key="3">
    <source>
        <dbReference type="EMBL" id="KKS19563.1"/>
    </source>
</evidence>
<organism evidence="3 4">
    <name type="scientific">Candidatus Roizmanbacteria bacterium GW2011_GWC2_41_7</name>
    <dbReference type="NCBI Taxonomy" id="1618487"/>
    <lineage>
        <taxon>Bacteria</taxon>
        <taxon>Candidatus Roizmaniibacteriota</taxon>
    </lineage>
</organism>
<dbReference type="SUPFAM" id="SSF56420">
    <property type="entry name" value="Peptide deformylase"/>
    <property type="match status" value="1"/>
</dbReference>
<dbReference type="InterPro" id="IPR023635">
    <property type="entry name" value="Peptide_deformylase"/>
</dbReference>
<evidence type="ECO:0000256" key="1">
    <source>
        <dbReference type="ARBA" id="ARBA00010759"/>
    </source>
</evidence>
<dbReference type="PATRIC" id="fig|1618487.3.peg.915"/>
<dbReference type="GO" id="GO:0042586">
    <property type="term" value="F:peptide deformylase activity"/>
    <property type="evidence" value="ECO:0007669"/>
    <property type="project" value="InterPro"/>
</dbReference>
<dbReference type="Gene3D" id="3.90.45.10">
    <property type="entry name" value="Peptide deformylase"/>
    <property type="match status" value="1"/>
</dbReference>
<proteinExistence type="inferred from homology"/>
<dbReference type="AlphaFoldDB" id="A0A0G1A2H3"/>
<sequence>MKPIVRIPEPVLTTPTKPVIVFDKKLARIIADMKETLLHAQNPKGVGLAATQIGIPLAIFLTRPKENDAIRVFINPTIVKSDASVANADKKNQLEGCLSIPGVWGTVNRSPKLTLQYQDETGKNHEEEITGFLATIVQHEMDQLQGVLFTQRVLEQKNKFYQSTADEQGKEILEEVVL</sequence>
<evidence type="ECO:0000256" key="2">
    <source>
        <dbReference type="HAMAP-Rule" id="MF_00163"/>
    </source>
</evidence>
<dbReference type="InterPro" id="IPR036821">
    <property type="entry name" value="Peptide_deformylase_sf"/>
</dbReference>
<dbReference type="PANTHER" id="PTHR10458:SF22">
    <property type="entry name" value="PEPTIDE DEFORMYLASE"/>
    <property type="match status" value="1"/>
</dbReference>
<comment type="caution">
    <text evidence="3">The sequence shown here is derived from an EMBL/GenBank/DDBJ whole genome shotgun (WGS) entry which is preliminary data.</text>
</comment>
<dbReference type="PRINTS" id="PR01576">
    <property type="entry name" value="PDEFORMYLASE"/>
</dbReference>
<comment type="similarity">
    <text evidence="1 2">Belongs to the polypeptide deformylase family.</text>
</comment>
<protein>
    <recommendedName>
        <fullName evidence="2">Peptide deformylase-like</fullName>
    </recommendedName>
    <alternativeName>
        <fullName evidence="2">Polypeptide deformylase-like</fullName>
    </alternativeName>
</protein>
<evidence type="ECO:0000313" key="4">
    <source>
        <dbReference type="Proteomes" id="UP000034371"/>
    </source>
</evidence>